<reference evidence="1 2" key="1">
    <citation type="submission" date="2019-03" db="EMBL/GenBank/DDBJ databases">
        <title>Draft genome of Brevundimonas sp. a heavy metal resistant soil bacteria.</title>
        <authorList>
            <person name="Soto J."/>
        </authorList>
    </citation>
    <scope>NUCLEOTIDE SEQUENCE [LARGE SCALE GENOMIC DNA]</scope>
    <source>
        <strain evidence="1 2">B-10</strain>
    </source>
</reference>
<organism evidence="1 2">
    <name type="scientific">Brevundimonas intermedia</name>
    <dbReference type="NCBI Taxonomy" id="74315"/>
    <lineage>
        <taxon>Bacteria</taxon>
        <taxon>Pseudomonadati</taxon>
        <taxon>Pseudomonadota</taxon>
        <taxon>Alphaproteobacteria</taxon>
        <taxon>Caulobacterales</taxon>
        <taxon>Caulobacteraceae</taxon>
        <taxon>Brevundimonas</taxon>
    </lineage>
</organism>
<name>A0A4Y9S1H0_9CAUL</name>
<keyword evidence="2" id="KW-1185">Reference proteome</keyword>
<evidence type="ECO:0000313" key="1">
    <source>
        <dbReference type="EMBL" id="TFW14341.1"/>
    </source>
</evidence>
<dbReference type="RefSeq" id="WP_135193727.1">
    <property type="nucleotide sequence ID" value="NZ_SPVH01000002.1"/>
</dbReference>
<sequence>MADGIDFKINGLLKDAREVAAPVSEGLLAWHYTRGSVAEAVINFAPDGLPAQIVGAPDFSSAGFMRIDTGVDFMRLAAPETAAFTWIVVFVNDDALTSSTSTQPVLASTSNGSSGAVMWLSNPAAGGLPAARARAIVYSTSGDALPTPIANVTPLRAVALRVSGATASIREIAEGSEFEASLSGSRTPSARLVEIGGYYSAAFGGTCKIAAAIVYDHALSDEELTETLAFVMNDLADA</sequence>
<dbReference type="EMBL" id="SPVH01000002">
    <property type="protein sequence ID" value="TFW14341.1"/>
    <property type="molecule type" value="Genomic_DNA"/>
</dbReference>
<proteinExistence type="predicted"/>
<gene>
    <name evidence="1" type="ORF">EGY25_03855</name>
</gene>
<dbReference type="Proteomes" id="UP000298216">
    <property type="component" value="Unassembled WGS sequence"/>
</dbReference>
<dbReference type="AlphaFoldDB" id="A0A4Y9S1H0"/>
<comment type="caution">
    <text evidence="1">The sequence shown here is derived from an EMBL/GenBank/DDBJ whole genome shotgun (WGS) entry which is preliminary data.</text>
</comment>
<accession>A0A4Y9S1H0</accession>
<evidence type="ECO:0000313" key="2">
    <source>
        <dbReference type="Proteomes" id="UP000298216"/>
    </source>
</evidence>
<protein>
    <submittedName>
        <fullName evidence="1">Uncharacterized protein</fullName>
    </submittedName>
</protein>